<keyword evidence="3" id="KW-1185">Reference proteome</keyword>
<keyword evidence="1" id="KW-0812">Transmembrane</keyword>
<protein>
    <submittedName>
        <fullName evidence="2">Uncharacterized protein</fullName>
    </submittedName>
</protein>
<reference evidence="3" key="1">
    <citation type="submission" date="2014-09" db="EMBL/GenBank/DDBJ databases">
        <authorList>
            <person name="Gomez-Valero L."/>
        </authorList>
    </citation>
    <scope>NUCLEOTIDE SEQUENCE [LARGE SCALE GENOMIC DNA]</scope>
    <source>
        <strain evidence="3">ATCC35250</strain>
    </source>
</reference>
<dbReference type="AlphaFoldDB" id="A0A0A8UMQ9"/>
<gene>
    <name evidence="2" type="ORF">LHA_1050</name>
</gene>
<dbReference type="Proteomes" id="UP000032803">
    <property type="component" value="Chromosome I"/>
</dbReference>
<name>A0A0A8UMQ9_LEGHA</name>
<proteinExistence type="predicted"/>
<dbReference type="KEGG" id="lha:LHA_1050"/>
<keyword evidence="1" id="KW-1133">Transmembrane helix</keyword>
<sequence>MFEMDKFSISILAWMIDVMLLSLIDKLGAFMAFFDPSFRNLVRFNT</sequence>
<dbReference type="EMBL" id="LN681225">
    <property type="protein sequence ID" value="CEK10110.1"/>
    <property type="molecule type" value="Genomic_DNA"/>
</dbReference>
<keyword evidence="1" id="KW-0472">Membrane</keyword>
<evidence type="ECO:0000313" key="2">
    <source>
        <dbReference type="EMBL" id="CEK10110.1"/>
    </source>
</evidence>
<evidence type="ECO:0000256" key="1">
    <source>
        <dbReference type="SAM" id="Phobius"/>
    </source>
</evidence>
<dbReference type="HOGENOM" id="CLU_3185311_0_0_6"/>
<feature type="transmembrane region" description="Helical" evidence="1">
    <location>
        <begin position="12"/>
        <end position="34"/>
    </location>
</feature>
<accession>A0A0A8UMQ9</accession>
<organism evidence="2 3">
    <name type="scientific">Legionella hackeliae</name>
    <dbReference type="NCBI Taxonomy" id="449"/>
    <lineage>
        <taxon>Bacteria</taxon>
        <taxon>Pseudomonadati</taxon>
        <taxon>Pseudomonadota</taxon>
        <taxon>Gammaproteobacteria</taxon>
        <taxon>Legionellales</taxon>
        <taxon>Legionellaceae</taxon>
        <taxon>Legionella</taxon>
    </lineage>
</organism>
<evidence type="ECO:0000313" key="3">
    <source>
        <dbReference type="Proteomes" id="UP000032803"/>
    </source>
</evidence>